<accession>A0A0W0TWU4</accession>
<feature type="domain" description="CN hydrolase" evidence="2">
    <location>
        <begin position="7"/>
        <end position="254"/>
    </location>
</feature>
<reference evidence="3 4" key="1">
    <citation type="submission" date="2015-11" db="EMBL/GenBank/DDBJ databases">
        <title>Genomic analysis of 38 Legionella species identifies large and diverse effector repertoires.</title>
        <authorList>
            <person name="Burstein D."/>
            <person name="Amaro F."/>
            <person name="Zusman T."/>
            <person name="Lifshitz Z."/>
            <person name="Cohen O."/>
            <person name="Gilbert J.A."/>
            <person name="Pupko T."/>
            <person name="Shuman H.A."/>
            <person name="Segal G."/>
        </authorList>
    </citation>
    <scope>NUCLEOTIDE SEQUENCE [LARGE SCALE GENOMIC DNA]</scope>
    <source>
        <strain evidence="3 4">SE-32A-C8</strain>
    </source>
</reference>
<dbReference type="InterPro" id="IPR003010">
    <property type="entry name" value="C-N_Hydrolase"/>
</dbReference>
<dbReference type="InterPro" id="IPR036526">
    <property type="entry name" value="C-N_Hydrolase_sf"/>
</dbReference>
<keyword evidence="1 3" id="KW-0378">Hydrolase</keyword>
<dbReference type="STRING" id="448.Lery_0044"/>
<comment type="caution">
    <text evidence="3">The sequence shown here is derived from an EMBL/GenBank/DDBJ whole genome shotgun (WGS) entry which is preliminary data.</text>
</comment>
<dbReference type="Pfam" id="PF00795">
    <property type="entry name" value="CN_hydrolase"/>
    <property type="match status" value="1"/>
</dbReference>
<evidence type="ECO:0000259" key="2">
    <source>
        <dbReference type="PROSITE" id="PS50263"/>
    </source>
</evidence>
<dbReference type="InterPro" id="IPR050345">
    <property type="entry name" value="Aliph_Amidase/BUP"/>
</dbReference>
<protein>
    <submittedName>
        <fullName evidence="3">Putative hydrolase</fullName>
    </submittedName>
</protein>
<evidence type="ECO:0000256" key="1">
    <source>
        <dbReference type="ARBA" id="ARBA00022801"/>
    </source>
</evidence>
<dbReference type="PATRIC" id="fig|448.7.peg.45"/>
<dbReference type="CDD" id="cd07573">
    <property type="entry name" value="CPA"/>
    <property type="match status" value="1"/>
</dbReference>
<dbReference type="AlphaFoldDB" id="A0A0W0TWU4"/>
<dbReference type="SUPFAM" id="SSF56317">
    <property type="entry name" value="Carbon-nitrogen hydrolase"/>
    <property type="match status" value="1"/>
</dbReference>
<gene>
    <name evidence="3" type="ORF">Lery_0044</name>
</gene>
<sequence length="290" mass="32486">MMTSNTLTIGLVQEKWYSNPDEHRDRLASGIVTAAKKGAELVCLQELTLSPYFCTRSDVDGKPYMEDIHTGPTVQFVSEMARTANVCITASLFEQAGYNTAVAFNERGELIAVTRKQHIPSGEKYHEDYYFKPGDSDYPVHTIAGHRVGLPTCYDQWFPELSRIYGLKGAEVLVYPTAIGGEPTAPGFDSQPMWQKVMVAQGIMANTFMVAVNRIGCEDDLQFYGSSFISNPLGEILVQAPRHEPAVLVAQLDFSQRDLWGRLFPFARQREPDTYHVLTKPRGFFEGELT</sequence>
<keyword evidence="4" id="KW-1185">Reference proteome</keyword>
<organism evidence="3 4">
    <name type="scientific">Legionella erythra</name>
    <dbReference type="NCBI Taxonomy" id="448"/>
    <lineage>
        <taxon>Bacteria</taxon>
        <taxon>Pseudomonadati</taxon>
        <taxon>Pseudomonadota</taxon>
        <taxon>Gammaproteobacteria</taxon>
        <taxon>Legionellales</taxon>
        <taxon>Legionellaceae</taxon>
        <taxon>Legionella</taxon>
    </lineage>
</organism>
<dbReference type="EMBL" id="LNYA01000001">
    <property type="protein sequence ID" value="KTC99934.1"/>
    <property type="molecule type" value="Genomic_DNA"/>
</dbReference>
<name>A0A0W0TWU4_LEGER</name>
<dbReference type="GO" id="GO:0016811">
    <property type="term" value="F:hydrolase activity, acting on carbon-nitrogen (but not peptide) bonds, in linear amides"/>
    <property type="evidence" value="ECO:0007669"/>
    <property type="project" value="TreeGrafter"/>
</dbReference>
<dbReference type="PANTHER" id="PTHR43674">
    <property type="entry name" value="NITRILASE C965.09-RELATED"/>
    <property type="match status" value="1"/>
</dbReference>
<evidence type="ECO:0000313" key="3">
    <source>
        <dbReference type="EMBL" id="KTC99934.1"/>
    </source>
</evidence>
<dbReference type="Gene3D" id="3.60.110.10">
    <property type="entry name" value="Carbon-nitrogen hydrolase"/>
    <property type="match status" value="1"/>
</dbReference>
<dbReference type="Proteomes" id="UP000054773">
    <property type="component" value="Unassembled WGS sequence"/>
</dbReference>
<dbReference type="PROSITE" id="PS50263">
    <property type="entry name" value="CN_HYDROLASE"/>
    <property type="match status" value="1"/>
</dbReference>
<dbReference type="PANTHER" id="PTHR43674:SF2">
    <property type="entry name" value="BETA-UREIDOPROPIONASE"/>
    <property type="match status" value="1"/>
</dbReference>
<evidence type="ECO:0000313" key="4">
    <source>
        <dbReference type="Proteomes" id="UP000054773"/>
    </source>
</evidence>
<proteinExistence type="predicted"/>